<dbReference type="AlphaFoldDB" id="A0A8B6EIV9"/>
<dbReference type="SMART" id="SM00032">
    <property type="entry name" value="CCP"/>
    <property type="match status" value="1"/>
</dbReference>
<feature type="transmembrane region" description="Helical" evidence="4">
    <location>
        <begin position="65"/>
        <end position="90"/>
    </location>
</feature>
<feature type="compositionally biased region" description="Polar residues" evidence="3">
    <location>
        <begin position="237"/>
        <end position="255"/>
    </location>
</feature>
<dbReference type="OrthoDB" id="6103690at2759"/>
<comment type="caution">
    <text evidence="6">The sequence shown here is derived from an EMBL/GenBank/DDBJ whole genome shotgun (WGS) entry which is preliminary data.</text>
</comment>
<feature type="compositionally biased region" description="Low complexity" evidence="3">
    <location>
        <begin position="183"/>
        <end position="194"/>
    </location>
</feature>
<keyword evidence="7" id="KW-1185">Reference proteome</keyword>
<dbReference type="InterPro" id="IPR000436">
    <property type="entry name" value="Sushi_SCR_CCP_dom"/>
</dbReference>
<dbReference type="SUPFAM" id="SSF57535">
    <property type="entry name" value="Complement control module/SCR domain"/>
    <property type="match status" value="1"/>
</dbReference>
<dbReference type="Pfam" id="PF00084">
    <property type="entry name" value="Sushi"/>
    <property type="match status" value="1"/>
</dbReference>
<evidence type="ECO:0000256" key="2">
    <source>
        <dbReference type="PROSITE-ProRule" id="PRU00302"/>
    </source>
</evidence>
<dbReference type="PROSITE" id="PS50923">
    <property type="entry name" value="SUSHI"/>
    <property type="match status" value="1"/>
</dbReference>
<feature type="region of interest" description="Disordered" evidence="3">
    <location>
        <begin position="222"/>
        <end position="258"/>
    </location>
</feature>
<gene>
    <name evidence="6" type="ORF">MGAL_10B015821</name>
</gene>
<feature type="disulfide bond" evidence="2">
    <location>
        <begin position="30"/>
        <end position="57"/>
    </location>
</feature>
<evidence type="ECO:0000313" key="6">
    <source>
        <dbReference type="EMBL" id="VDI34670.1"/>
    </source>
</evidence>
<accession>A0A8B6EIV9</accession>
<proteinExistence type="predicted"/>
<name>A0A8B6EIV9_MYTGA</name>
<evidence type="ECO:0000313" key="7">
    <source>
        <dbReference type="Proteomes" id="UP000596742"/>
    </source>
</evidence>
<keyword evidence="4" id="KW-0812">Transmembrane</keyword>
<evidence type="ECO:0000259" key="5">
    <source>
        <dbReference type="PROSITE" id="PS50923"/>
    </source>
</evidence>
<dbReference type="CDD" id="cd00033">
    <property type="entry name" value="CCP"/>
    <property type="match status" value="1"/>
</dbReference>
<comment type="caution">
    <text evidence="2">Lacks conserved residue(s) required for the propagation of feature annotation.</text>
</comment>
<keyword evidence="4" id="KW-0472">Membrane</keyword>
<feature type="region of interest" description="Disordered" evidence="3">
    <location>
        <begin position="161"/>
        <end position="194"/>
    </location>
</feature>
<evidence type="ECO:0000256" key="4">
    <source>
        <dbReference type="SAM" id="Phobius"/>
    </source>
</evidence>
<feature type="compositionally biased region" description="Basic residues" evidence="3">
    <location>
        <begin position="173"/>
        <end position="182"/>
    </location>
</feature>
<dbReference type="Proteomes" id="UP000596742">
    <property type="component" value="Unassembled WGS sequence"/>
</dbReference>
<feature type="domain" description="Sushi" evidence="5">
    <location>
        <begin position="1"/>
        <end position="59"/>
    </location>
</feature>
<reference evidence="6" key="1">
    <citation type="submission" date="2018-11" db="EMBL/GenBank/DDBJ databases">
        <authorList>
            <person name="Alioto T."/>
            <person name="Alioto T."/>
        </authorList>
    </citation>
    <scope>NUCLEOTIDE SEQUENCE</scope>
</reference>
<dbReference type="InterPro" id="IPR035976">
    <property type="entry name" value="Sushi/SCR/CCP_sf"/>
</dbReference>
<organism evidence="6 7">
    <name type="scientific">Mytilus galloprovincialis</name>
    <name type="common">Mediterranean mussel</name>
    <dbReference type="NCBI Taxonomy" id="29158"/>
    <lineage>
        <taxon>Eukaryota</taxon>
        <taxon>Metazoa</taxon>
        <taxon>Spiralia</taxon>
        <taxon>Lophotrochozoa</taxon>
        <taxon>Mollusca</taxon>
        <taxon>Bivalvia</taxon>
        <taxon>Autobranchia</taxon>
        <taxon>Pteriomorphia</taxon>
        <taxon>Mytilida</taxon>
        <taxon>Mytiloidea</taxon>
        <taxon>Mytilidae</taxon>
        <taxon>Mytilinae</taxon>
        <taxon>Mytilus</taxon>
    </lineage>
</organism>
<keyword evidence="4" id="KW-1133">Transmembrane helix</keyword>
<keyword evidence="1 2" id="KW-1015">Disulfide bond</keyword>
<protein>
    <recommendedName>
        <fullName evidence="5">Sushi domain-containing protein</fullName>
    </recommendedName>
</protein>
<sequence length="283" mass="31311">MSCTSVSISNGYIQSALNLFNVNETVTYACNTFYTLSGNAVATCKDVNGTWSSTPSCKLVFYDNVWFWMTVGLASLLALVLLLLLLIIIIRYCCCHKRKSRVSEFSESQDRYGDSCGPCCGLVDYKGCCSLSGCCGFYGCCGGFCGACRCCREFPGDGDGDSGRHNRNSNNHSMKRVKKKVSVRQTQTSPTPTDTTAIIEEKKKIAKMNDVYIISNHVDSSQNAPVNTKSFPRVYKSPTTNSQTPREQNESMTSEKNYKKKAKVLKAWMPHSHDVRGINTSTK</sequence>
<keyword evidence="2" id="KW-0768">Sushi</keyword>
<dbReference type="Gene3D" id="2.10.70.10">
    <property type="entry name" value="Complement Module, domain 1"/>
    <property type="match status" value="1"/>
</dbReference>
<evidence type="ECO:0000256" key="1">
    <source>
        <dbReference type="ARBA" id="ARBA00023157"/>
    </source>
</evidence>
<evidence type="ECO:0000256" key="3">
    <source>
        <dbReference type="SAM" id="MobiDB-lite"/>
    </source>
</evidence>
<dbReference type="EMBL" id="UYJE01005180">
    <property type="protein sequence ID" value="VDI34670.1"/>
    <property type="molecule type" value="Genomic_DNA"/>
</dbReference>